<feature type="transmembrane region" description="Helical" evidence="7">
    <location>
        <begin position="39"/>
        <end position="56"/>
    </location>
</feature>
<protein>
    <recommendedName>
        <fullName evidence="10">Amino acid transporter transmembrane domain-containing protein</fullName>
    </recommendedName>
</protein>
<keyword evidence="6 7" id="KW-0472">Membrane</keyword>
<evidence type="ECO:0000256" key="3">
    <source>
        <dbReference type="ARBA" id="ARBA00022448"/>
    </source>
</evidence>
<gene>
    <name evidence="8" type="ORF">P3X46_011867</name>
</gene>
<dbReference type="PANTHER" id="PTHR23051">
    <property type="entry name" value="SOLUTE CARRIER FAMILY 35, MEMBER F5"/>
    <property type="match status" value="1"/>
</dbReference>
<evidence type="ECO:0000256" key="4">
    <source>
        <dbReference type="ARBA" id="ARBA00022692"/>
    </source>
</evidence>
<keyword evidence="3" id="KW-0813">Transport</keyword>
<evidence type="ECO:0000256" key="6">
    <source>
        <dbReference type="ARBA" id="ARBA00023136"/>
    </source>
</evidence>
<comment type="similarity">
    <text evidence="2">Belongs to the SLC35F solute transporter family.</text>
</comment>
<dbReference type="InterPro" id="IPR009262">
    <property type="entry name" value="SLC35_F1/F2/F6"/>
</dbReference>
<comment type="subcellular location">
    <subcellularLocation>
        <location evidence="1">Membrane</location>
        <topology evidence="1">Multi-pass membrane protein</topology>
    </subcellularLocation>
</comment>
<evidence type="ECO:0008006" key="10">
    <source>
        <dbReference type="Google" id="ProtNLM"/>
    </source>
</evidence>
<keyword evidence="5 7" id="KW-1133">Transmembrane helix</keyword>
<organism evidence="8 9">
    <name type="scientific">Hevea brasiliensis</name>
    <name type="common">Para rubber tree</name>
    <name type="synonym">Siphonia brasiliensis</name>
    <dbReference type="NCBI Taxonomy" id="3981"/>
    <lineage>
        <taxon>Eukaryota</taxon>
        <taxon>Viridiplantae</taxon>
        <taxon>Streptophyta</taxon>
        <taxon>Embryophyta</taxon>
        <taxon>Tracheophyta</taxon>
        <taxon>Spermatophyta</taxon>
        <taxon>Magnoliopsida</taxon>
        <taxon>eudicotyledons</taxon>
        <taxon>Gunneridae</taxon>
        <taxon>Pentapetalae</taxon>
        <taxon>rosids</taxon>
        <taxon>fabids</taxon>
        <taxon>Malpighiales</taxon>
        <taxon>Euphorbiaceae</taxon>
        <taxon>Crotonoideae</taxon>
        <taxon>Micrandreae</taxon>
        <taxon>Hevea</taxon>
    </lineage>
</organism>
<feature type="transmembrane region" description="Helical" evidence="7">
    <location>
        <begin position="190"/>
        <end position="217"/>
    </location>
</feature>
<proteinExistence type="inferred from homology"/>
<evidence type="ECO:0000256" key="5">
    <source>
        <dbReference type="ARBA" id="ARBA00022989"/>
    </source>
</evidence>
<feature type="transmembrane region" description="Helical" evidence="7">
    <location>
        <begin position="151"/>
        <end position="170"/>
    </location>
</feature>
<dbReference type="Pfam" id="PF06027">
    <property type="entry name" value="SLC35F"/>
    <property type="match status" value="1"/>
</dbReference>
<dbReference type="PANTHER" id="PTHR23051:SF0">
    <property type="entry name" value="SOLUTE CARRIER FAMILY 35 MEMBER F5"/>
    <property type="match status" value="1"/>
</dbReference>
<dbReference type="Proteomes" id="UP001174677">
    <property type="component" value="Chromosome 7"/>
</dbReference>
<evidence type="ECO:0000256" key="2">
    <source>
        <dbReference type="ARBA" id="ARBA00007863"/>
    </source>
</evidence>
<evidence type="ECO:0000256" key="7">
    <source>
        <dbReference type="SAM" id="Phobius"/>
    </source>
</evidence>
<evidence type="ECO:0000256" key="1">
    <source>
        <dbReference type="ARBA" id="ARBA00004141"/>
    </source>
</evidence>
<accession>A0ABQ9MAJ8</accession>
<comment type="caution">
    <text evidence="8">The sequence shown here is derived from an EMBL/GenBank/DDBJ whole genome shotgun (WGS) entry which is preliminary data.</text>
</comment>
<reference evidence="8" key="1">
    <citation type="journal article" date="2023" name="Plant Biotechnol. J.">
        <title>Chromosome-level wild Hevea brasiliensis genome provides new tools for genomic-assisted breeding and valuable loci to elevate rubber yield.</title>
        <authorList>
            <person name="Cheng H."/>
            <person name="Song X."/>
            <person name="Hu Y."/>
            <person name="Wu T."/>
            <person name="Yang Q."/>
            <person name="An Z."/>
            <person name="Feng S."/>
            <person name="Deng Z."/>
            <person name="Wu W."/>
            <person name="Zeng X."/>
            <person name="Tu M."/>
            <person name="Wang X."/>
            <person name="Huang H."/>
        </authorList>
    </citation>
    <scope>NUCLEOTIDE SEQUENCE</scope>
    <source>
        <strain evidence="8">MT/VB/25A 57/8</strain>
    </source>
</reference>
<evidence type="ECO:0000313" key="9">
    <source>
        <dbReference type="Proteomes" id="UP001174677"/>
    </source>
</evidence>
<sequence>MQTKVWRWVLGLIYKVAVATIWIAASFVVQSVVDCGVSPFLITYICNSLFVIYIPLVEIVRCLEDSCGSLFFWRNKKCSPLQELGDSEQVILLGEIEVQELMGGSSPHGDGVGSPVEFTSYSIERVLPLEEANKGVDAKGRWTCTRVTKFTWVKLVSVLLCMAGTIIVSLGDSKTGLSPVASNALPGDFLALVSAGLYAVFLVLFNLFVFLPIALVLNFTMLEPCDMEAVWSNYCLLDNVLSDYLWAKALILTTTTVATANLTVQVPLAAIVDSVIGNATRLMDYLGAVAV</sequence>
<keyword evidence="9" id="KW-1185">Reference proteome</keyword>
<name>A0ABQ9MAJ8_HEVBR</name>
<feature type="transmembrane region" description="Helical" evidence="7">
    <location>
        <begin position="12"/>
        <end position="33"/>
    </location>
</feature>
<evidence type="ECO:0000313" key="8">
    <source>
        <dbReference type="EMBL" id="KAJ9176565.1"/>
    </source>
</evidence>
<keyword evidence="4 7" id="KW-0812">Transmembrane</keyword>
<dbReference type="EMBL" id="JARPOI010000007">
    <property type="protein sequence ID" value="KAJ9176565.1"/>
    <property type="molecule type" value="Genomic_DNA"/>
</dbReference>